<name>A0A645EGR2_9ZZZZ</name>
<feature type="region of interest" description="Disordered" evidence="1">
    <location>
        <begin position="27"/>
        <end position="48"/>
    </location>
</feature>
<dbReference type="AlphaFoldDB" id="A0A645EGR2"/>
<proteinExistence type="predicted"/>
<evidence type="ECO:0000313" key="2">
    <source>
        <dbReference type="EMBL" id="MPN01111.1"/>
    </source>
</evidence>
<gene>
    <name evidence="2" type="ORF">SDC9_148314</name>
</gene>
<dbReference type="EMBL" id="VSSQ01047131">
    <property type="protein sequence ID" value="MPN01111.1"/>
    <property type="molecule type" value="Genomic_DNA"/>
</dbReference>
<comment type="caution">
    <text evidence="2">The sequence shown here is derived from an EMBL/GenBank/DDBJ whole genome shotgun (WGS) entry which is preliminary data.</text>
</comment>
<evidence type="ECO:0000256" key="1">
    <source>
        <dbReference type="SAM" id="MobiDB-lite"/>
    </source>
</evidence>
<protein>
    <submittedName>
        <fullName evidence="2">Uncharacterized protein</fullName>
    </submittedName>
</protein>
<sequence>MTFSVRSSSEVFRLRISPSIRARAIDSSPASLTRRSTRSARTRSIARWPPLSPSPSASAVGVVATSGVADVTVAGSAAGAASTAGAGPLRSSSAASARASQPASISSISCGLALPARSASWTRVSSRWVASPRFIAPAIRELPLKVCNRRAIACGGAPSAGAARQARSCSVSSRT</sequence>
<accession>A0A645EGR2</accession>
<organism evidence="2">
    <name type="scientific">bioreactor metagenome</name>
    <dbReference type="NCBI Taxonomy" id="1076179"/>
    <lineage>
        <taxon>unclassified sequences</taxon>
        <taxon>metagenomes</taxon>
        <taxon>ecological metagenomes</taxon>
    </lineage>
</organism>
<reference evidence="2" key="1">
    <citation type="submission" date="2019-08" db="EMBL/GenBank/DDBJ databases">
        <authorList>
            <person name="Kucharzyk K."/>
            <person name="Murdoch R.W."/>
            <person name="Higgins S."/>
            <person name="Loffler F."/>
        </authorList>
    </citation>
    <scope>NUCLEOTIDE SEQUENCE</scope>
</reference>